<keyword evidence="3" id="KW-1185">Reference proteome</keyword>
<name>A0ABT4UEM0_9BACT</name>
<dbReference type="SUPFAM" id="SSF89796">
    <property type="entry name" value="CoA-transferase family III (CaiB/BaiF)"/>
    <property type="match status" value="1"/>
</dbReference>
<dbReference type="Pfam" id="PF02515">
    <property type="entry name" value="CoA_transf_3"/>
    <property type="match status" value="1"/>
</dbReference>
<accession>A0ABT4UEM0</accession>
<dbReference type="EMBL" id="JAQGEF010000001">
    <property type="protein sequence ID" value="MDA3613284.1"/>
    <property type="molecule type" value="Genomic_DNA"/>
</dbReference>
<dbReference type="InterPro" id="IPR044855">
    <property type="entry name" value="CoA-Trfase_III_dom3_sf"/>
</dbReference>
<evidence type="ECO:0000313" key="2">
    <source>
        <dbReference type="EMBL" id="MDA3613284.1"/>
    </source>
</evidence>
<dbReference type="Proteomes" id="UP001210231">
    <property type="component" value="Unassembled WGS sequence"/>
</dbReference>
<comment type="caution">
    <text evidence="2">The sequence shown here is derived from an EMBL/GenBank/DDBJ whole genome shotgun (WGS) entry which is preliminary data.</text>
</comment>
<evidence type="ECO:0000313" key="3">
    <source>
        <dbReference type="Proteomes" id="UP001210231"/>
    </source>
</evidence>
<dbReference type="InterPro" id="IPR023606">
    <property type="entry name" value="CoA-Trfase_III_dom_1_sf"/>
</dbReference>
<dbReference type="Gene3D" id="3.40.50.10540">
    <property type="entry name" value="Crotonobetainyl-coa:carnitine coa-transferase, domain 1"/>
    <property type="match status" value="1"/>
</dbReference>
<reference evidence="2 3" key="1">
    <citation type="submission" date="2022-12" db="EMBL/GenBank/DDBJ databases">
        <title>Chitinophagaceae gen. sp. nov., a new member of the family Chitinophagaceae, isolated from soil in a chemical factory.</title>
        <authorList>
            <person name="Ke Z."/>
        </authorList>
    </citation>
    <scope>NUCLEOTIDE SEQUENCE [LARGE SCALE GENOMIC DNA]</scope>
    <source>
        <strain evidence="2 3">LY-5</strain>
    </source>
</reference>
<protein>
    <submittedName>
        <fullName evidence="2">CaiB/BaiF CoA-transferase family protein</fullName>
    </submittedName>
</protein>
<gene>
    <name evidence="2" type="ORF">O3P16_00580</name>
</gene>
<dbReference type="Gene3D" id="3.30.1540.10">
    <property type="entry name" value="formyl-coa transferase, domain 3"/>
    <property type="match status" value="1"/>
</dbReference>
<organism evidence="2 3">
    <name type="scientific">Polluticaenibacter yanchengensis</name>
    <dbReference type="NCBI Taxonomy" id="3014562"/>
    <lineage>
        <taxon>Bacteria</taxon>
        <taxon>Pseudomonadati</taxon>
        <taxon>Bacteroidota</taxon>
        <taxon>Chitinophagia</taxon>
        <taxon>Chitinophagales</taxon>
        <taxon>Chitinophagaceae</taxon>
        <taxon>Polluticaenibacter</taxon>
    </lineage>
</organism>
<evidence type="ECO:0000256" key="1">
    <source>
        <dbReference type="ARBA" id="ARBA00022679"/>
    </source>
</evidence>
<sequence>MELPLKGIIVLEFCQYLSGPSAGLRLADLGARVIKIERPEIGEAGRSLSIKNLWVGSDSLLFHTINRNKESYTANLKNAEELAAIKQLIKHAHIITHNFRPGVMEKSGLGYEAVKAINPGIIYAEVSGYGKNGPWKDLPGQDLLIQAISGLTYTTGNANQSPIPFGISIADMICGEHLVQGILASLIRKAKKGVGAHIEVSLLESLLDFQFELLTTYFASNKQPERSLINNGNPLLSAPYGIYQTKDGYIAIAMVNLLQLAEAIESDALAKAAVKNPFEYRDDIKQICADHLLTNTSQHWLNKLHAIDLWAIEVLDWQKLTTLPAYQQLQIEQVIAIDEQQKIITTRCPIRINGERLLSNKSAPLLGADTEKIKQEFQIA</sequence>
<proteinExistence type="predicted"/>
<dbReference type="PANTHER" id="PTHR48207:SF4">
    <property type="entry name" value="BLL6097 PROTEIN"/>
    <property type="match status" value="1"/>
</dbReference>
<dbReference type="InterPro" id="IPR003673">
    <property type="entry name" value="CoA-Trfase_fam_III"/>
</dbReference>
<dbReference type="RefSeq" id="WP_407029616.1">
    <property type="nucleotide sequence ID" value="NZ_JAQGEF010000001.1"/>
</dbReference>
<keyword evidence="1" id="KW-0808">Transferase</keyword>
<dbReference type="InterPro" id="IPR050483">
    <property type="entry name" value="CoA-transferase_III_domain"/>
</dbReference>
<dbReference type="PANTHER" id="PTHR48207">
    <property type="entry name" value="SUCCINATE--HYDROXYMETHYLGLUTARATE COA-TRANSFERASE"/>
    <property type="match status" value="1"/>
</dbReference>